<sequence length="191" mass="20412">MHTIPHPIHALIKPHFRLVSTTLLAAGLTLAAAAPAAVPAFHMCQVMSVPVVQPIFLPIADGRALEKPLEGIAGRSCSYRIPSPRGPGGHLEQVRTLIETAFFDSAPTARAALAANLQMTRERRLTNISKLTGLGDDAFISEQGETVSVRVVRGRMLMAVNLGKVDASFAARRDVALALATQALKRLPIVK</sequence>
<accession>A0ABQ2F2Z3</accession>
<gene>
    <name evidence="2" type="ORF">GCM10008955_40780</name>
</gene>
<evidence type="ECO:0008006" key="4">
    <source>
        <dbReference type="Google" id="ProtNLM"/>
    </source>
</evidence>
<organism evidence="2 3">
    <name type="scientific">Deinococcus malanensis</name>
    <dbReference type="NCBI Taxonomy" id="1706855"/>
    <lineage>
        <taxon>Bacteria</taxon>
        <taxon>Thermotogati</taxon>
        <taxon>Deinococcota</taxon>
        <taxon>Deinococci</taxon>
        <taxon>Deinococcales</taxon>
        <taxon>Deinococcaceae</taxon>
        <taxon>Deinococcus</taxon>
    </lineage>
</organism>
<keyword evidence="1" id="KW-0732">Signal</keyword>
<reference evidence="3" key="1">
    <citation type="journal article" date="2019" name="Int. J. Syst. Evol. Microbiol.">
        <title>The Global Catalogue of Microorganisms (GCM) 10K type strain sequencing project: providing services to taxonomists for standard genome sequencing and annotation.</title>
        <authorList>
            <consortium name="The Broad Institute Genomics Platform"/>
            <consortium name="The Broad Institute Genome Sequencing Center for Infectious Disease"/>
            <person name="Wu L."/>
            <person name="Ma J."/>
        </authorList>
    </citation>
    <scope>NUCLEOTIDE SEQUENCE [LARGE SCALE GENOMIC DNA]</scope>
    <source>
        <strain evidence="3">JCM 30331</strain>
    </source>
</reference>
<name>A0ABQ2F2Z3_9DEIO</name>
<dbReference type="RefSeq" id="WP_189012100.1">
    <property type="nucleotide sequence ID" value="NZ_BMPP01000035.1"/>
</dbReference>
<feature type="chain" id="PRO_5045708619" description="DUF3558 domain-containing protein" evidence="1">
    <location>
        <begin position="26"/>
        <end position="191"/>
    </location>
</feature>
<evidence type="ECO:0000313" key="3">
    <source>
        <dbReference type="Proteomes" id="UP000647587"/>
    </source>
</evidence>
<evidence type="ECO:0000256" key="1">
    <source>
        <dbReference type="SAM" id="SignalP"/>
    </source>
</evidence>
<dbReference type="EMBL" id="BMPP01000035">
    <property type="protein sequence ID" value="GGK42832.1"/>
    <property type="molecule type" value="Genomic_DNA"/>
</dbReference>
<comment type="caution">
    <text evidence="2">The sequence shown here is derived from an EMBL/GenBank/DDBJ whole genome shotgun (WGS) entry which is preliminary data.</text>
</comment>
<keyword evidence="3" id="KW-1185">Reference proteome</keyword>
<feature type="signal peptide" evidence="1">
    <location>
        <begin position="1"/>
        <end position="25"/>
    </location>
</feature>
<evidence type="ECO:0000313" key="2">
    <source>
        <dbReference type="EMBL" id="GGK42832.1"/>
    </source>
</evidence>
<proteinExistence type="predicted"/>
<protein>
    <recommendedName>
        <fullName evidence="4">DUF3558 domain-containing protein</fullName>
    </recommendedName>
</protein>
<dbReference type="Proteomes" id="UP000647587">
    <property type="component" value="Unassembled WGS sequence"/>
</dbReference>